<accession>A0ABQ3DB20</accession>
<protein>
    <recommendedName>
        <fullName evidence="3">ACT domain-containing protein</fullName>
    </recommendedName>
</protein>
<evidence type="ECO:0000313" key="1">
    <source>
        <dbReference type="EMBL" id="GHA74334.1"/>
    </source>
</evidence>
<sequence>MSNFFLWLDRFEHGDGVAVVEVMRTNIGRVVDGDPEFTQGIADALRLPLSVREWSIEVFRSSYYSEYPESDDWRDRYPEVSRITLSGDATGDSEVEPALKPAEFDGYDSTWSPNRRKRADPNGRYAAIGVRVGEHVDDALTERIGRIRPGAMVDTVVARSNGLRGTRVTLDLGTVDLESDAEAVDEVAGRLRELGLIINWRDVELRLAEDGN</sequence>
<reference evidence="2" key="1">
    <citation type="journal article" date="2019" name="Int. J. Syst. Evol. Microbiol.">
        <title>The Global Catalogue of Microorganisms (GCM) 10K type strain sequencing project: providing services to taxonomists for standard genome sequencing and annotation.</title>
        <authorList>
            <consortium name="The Broad Institute Genomics Platform"/>
            <consortium name="The Broad Institute Genome Sequencing Center for Infectious Disease"/>
            <person name="Wu L."/>
            <person name="Ma J."/>
        </authorList>
    </citation>
    <scope>NUCLEOTIDE SEQUENCE [LARGE SCALE GENOMIC DNA]</scope>
    <source>
        <strain evidence="2">JCM 4733</strain>
    </source>
</reference>
<name>A0ABQ3DB20_9ACTN</name>
<keyword evidence="2" id="KW-1185">Reference proteome</keyword>
<dbReference type="RefSeq" id="WP_189895044.1">
    <property type="nucleotide sequence ID" value="NZ_BMVN01000096.1"/>
</dbReference>
<proteinExistence type="predicted"/>
<gene>
    <name evidence="1" type="ORF">GCM10010345_91050</name>
</gene>
<organism evidence="1 2">
    <name type="scientific">Streptomyces canarius</name>
    <dbReference type="NCBI Taxonomy" id="285453"/>
    <lineage>
        <taxon>Bacteria</taxon>
        <taxon>Bacillati</taxon>
        <taxon>Actinomycetota</taxon>
        <taxon>Actinomycetes</taxon>
        <taxon>Kitasatosporales</taxon>
        <taxon>Streptomycetaceae</taxon>
        <taxon>Streptomyces</taxon>
    </lineage>
</organism>
<dbReference type="Proteomes" id="UP000653644">
    <property type="component" value="Unassembled WGS sequence"/>
</dbReference>
<dbReference type="EMBL" id="BMVN01000096">
    <property type="protein sequence ID" value="GHA74334.1"/>
    <property type="molecule type" value="Genomic_DNA"/>
</dbReference>
<comment type="caution">
    <text evidence="1">The sequence shown here is derived from an EMBL/GenBank/DDBJ whole genome shotgun (WGS) entry which is preliminary data.</text>
</comment>
<evidence type="ECO:0000313" key="2">
    <source>
        <dbReference type="Proteomes" id="UP000653644"/>
    </source>
</evidence>
<evidence type="ECO:0008006" key="3">
    <source>
        <dbReference type="Google" id="ProtNLM"/>
    </source>
</evidence>